<name>K6CJI4_9BACI</name>
<reference evidence="4 5" key="1">
    <citation type="journal article" date="2012" name="Front. Microbiol.">
        <title>Redundancy and modularity in membrane-associated dissimilatory nitrate reduction in Bacillus.</title>
        <authorList>
            <person name="Heylen K."/>
            <person name="Keltjens J."/>
        </authorList>
    </citation>
    <scope>NUCLEOTIDE SEQUENCE [LARGE SCALE GENOMIC DNA]</scope>
    <source>
        <strain evidence="5">LMG 21833T</strain>
    </source>
</reference>
<keyword evidence="2" id="KW-1133">Transmembrane helix</keyword>
<keyword evidence="5" id="KW-1185">Reference proteome</keyword>
<dbReference type="PANTHER" id="PTHR30576">
    <property type="entry name" value="COLANIC BIOSYNTHESIS UDP-GLUCOSE LIPID CARRIER TRANSFERASE"/>
    <property type="match status" value="1"/>
</dbReference>
<proteinExistence type="inferred from homology"/>
<evidence type="ECO:0000313" key="4">
    <source>
        <dbReference type="EMBL" id="EKN71330.1"/>
    </source>
</evidence>
<dbReference type="AlphaFoldDB" id="K6CJI4"/>
<protein>
    <submittedName>
        <fullName evidence="4">Sugar transferase</fullName>
    </submittedName>
</protein>
<comment type="similarity">
    <text evidence="1">Belongs to the bacterial sugar transferase family.</text>
</comment>
<feature type="transmembrane region" description="Helical" evidence="2">
    <location>
        <begin position="37"/>
        <end position="61"/>
    </location>
</feature>
<dbReference type="PANTHER" id="PTHR30576:SF0">
    <property type="entry name" value="UNDECAPRENYL-PHOSPHATE N-ACETYLGALACTOSAMINYL 1-PHOSPHATE TRANSFERASE-RELATED"/>
    <property type="match status" value="1"/>
</dbReference>
<accession>K6CJI4</accession>
<organism evidence="4 5">
    <name type="scientific">Neobacillus bataviensis LMG 21833</name>
    <dbReference type="NCBI Taxonomy" id="1117379"/>
    <lineage>
        <taxon>Bacteria</taxon>
        <taxon>Bacillati</taxon>
        <taxon>Bacillota</taxon>
        <taxon>Bacilli</taxon>
        <taxon>Bacillales</taxon>
        <taxon>Bacillaceae</taxon>
        <taxon>Neobacillus</taxon>
    </lineage>
</organism>
<evidence type="ECO:0000313" key="5">
    <source>
        <dbReference type="Proteomes" id="UP000006316"/>
    </source>
</evidence>
<sequence length="230" mass="26832">MILKKWEKLPYHLKNDSVKKYYDILYKKRFSLFAKRIFDIVAAILTFICLSPVFIIISIAIKIDSKGSVMFRQERVTQYGKLFRIYKFRTMVNDADKIGTQVTTNNDTRITKIGKVLRKLRLDEIPQLLNIISGDMSFVGTRPEVVKYVTSYTDEMMATLLLPAGVTSEASIKYKDEERLLSNAKNADEVYVNNVLHEKMRYNLKSLENYSFFNDLKTMFKTVFAVLKRD</sequence>
<comment type="caution">
    <text evidence="4">The sequence shown here is derived from an EMBL/GenBank/DDBJ whole genome shotgun (WGS) entry which is preliminary data.</text>
</comment>
<evidence type="ECO:0000256" key="2">
    <source>
        <dbReference type="SAM" id="Phobius"/>
    </source>
</evidence>
<dbReference type="RefSeq" id="WP_007083357.1">
    <property type="nucleotide sequence ID" value="NZ_AJLS01000009.1"/>
</dbReference>
<dbReference type="OrthoDB" id="9808602at2"/>
<dbReference type="EMBL" id="AJLS01000009">
    <property type="protein sequence ID" value="EKN71330.1"/>
    <property type="molecule type" value="Genomic_DNA"/>
</dbReference>
<dbReference type="Proteomes" id="UP000006316">
    <property type="component" value="Unassembled WGS sequence"/>
</dbReference>
<dbReference type="STRING" id="1117379.BABA_01570"/>
<dbReference type="InterPro" id="IPR003362">
    <property type="entry name" value="Bact_transf"/>
</dbReference>
<keyword evidence="4" id="KW-0808">Transferase</keyword>
<dbReference type="PATRIC" id="fig|1117379.3.peg.329"/>
<dbReference type="GO" id="GO:0016780">
    <property type="term" value="F:phosphotransferase activity, for other substituted phosphate groups"/>
    <property type="evidence" value="ECO:0007669"/>
    <property type="project" value="TreeGrafter"/>
</dbReference>
<feature type="domain" description="Bacterial sugar transferase" evidence="3">
    <location>
        <begin position="35"/>
        <end position="228"/>
    </location>
</feature>
<dbReference type="Pfam" id="PF02397">
    <property type="entry name" value="Bac_transf"/>
    <property type="match status" value="1"/>
</dbReference>
<keyword evidence="2" id="KW-0812">Transmembrane</keyword>
<dbReference type="eggNOG" id="COG2148">
    <property type="taxonomic scope" value="Bacteria"/>
</dbReference>
<evidence type="ECO:0000259" key="3">
    <source>
        <dbReference type="Pfam" id="PF02397"/>
    </source>
</evidence>
<gene>
    <name evidence="4" type="ORF">BABA_01570</name>
</gene>
<keyword evidence="2" id="KW-0472">Membrane</keyword>
<evidence type="ECO:0000256" key="1">
    <source>
        <dbReference type="ARBA" id="ARBA00006464"/>
    </source>
</evidence>